<dbReference type="AlphaFoldDB" id="A0AA88LAW7"/>
<dbReference type="InterPro" id="IPR012677">
    <property type="entry name" value="Nucleotide-bd_a/b_plait_sf"/>
</dbReference>
<dbReference type="SUPFAM" id="SSF54928">
    <property type="entry name" value="RNA-binding domain, RBD"/>
    <property type="match status" value="1"/>
</dbReference>
<dbReference type="EMBL" id="JAVRJZ010000004">
    <property type="protein sequence ID" value="KAK2723627.1"/>
    <property type="molecule type" value="Genomic_DNA"/>
</dbReference>
<feature type="non-terminal residue" evidence="3">
    <location>
        <position position="632"/>
    </location>
</feature>
<organism evidence="3 4">
    <name type="scientific">Artemia franciscana</name>
    <name type="common">Brine shrimp</name>
    <name type="synonym">Artemia sanfranciscana</name>
    <dbReference type="NCBI Taxonomy" id="6661"/>
    <lineage>
        <taxon>Eukaryota</taxon>
        <taxon>Metazoa</taxon>
        <taxon>Ecdysozoa</taxon>
        <taxon>Arthropoda</taxon>
        <taxon>Crustacea</taxon>
        <taxon>Branchiopoda</taxon>
        <taxon>Anostraca</taxon>
        <taxon>Artemiidae</taxon>
        <taxon>Artemia</taxon>
    </lineage>
</organism>
<accession>A0AA88LAW7</accession>
<dbReference type="GO" id="GO:0003676">
    <property type="term" value="F:nucleic acid binding"/>
    <property type="evidence" value="ECO:0007669"/>
    <property type="project" value="InterPro"/>
</dbReference>
<feature type="domain" description="HTH OST-type" evidence="2">
    <location>
        <begin position="537"/>
        <end position="612"/>
    </location>
</feature>
<dbReference type="Gene3D" id="3.30.70.330">
    <property type="match status" value="1"/>
</dbReference>
<feature type="region of interest" description="Disordered" evidence="1">
    <location>
        <begin position="102"/>
        <end position="122"/>
    </location>
</feature>
<dbReference type="InterPro" id="IPR041966">
    <property type="entry name" value="LOTUS-like"/>
</dbReference>
<dbReference type="Gene3D" id="3.30.420.610">
    <property type="entry name" value="LOTUS domain-like"/>
    <property type="match status" value="1"/>
</dbReference>
<reference evidence="3" key="1">
    <citation type="submission" date="2023-07" db="EMBL/GenBank/DDBJ databases">
        <title>Chromosome-level genome assembly of Artemia franciscana.</title>
        <authorList>
            <person name="Jo E."/>
        </authorList>
    </citation>
    <scope>NUCLEOTIDE SEQUENCE</scope>
    <source>
        <tissue evidence="3">Whole body</tissue>
    </source>
</reference>
<evidence type="ECO:0000256" key="1">
    <source>
        <dbReference type="SAM" id="MobiDB-lite"/>
    </source>
</evidence>
<dbReference type="InterPro" id="IPR045602">
    <property type="entry name" value="MARF1_LOTUS"/>
</dbReference>
<feature type="region of interest" description="Disordered" evidence="1">
    <location>
        <begin position="1"/>
        <end position="33"/>
    </location>
</feature>
<dbReference type="PROSITE" id="PS51644">
    <property type="entry name" value="HTH_OST"/>
    <property type="match status" value="1"/>
</dbReference>
<protein>
    <recommendedName>
        <fullName evidence="2">HTH OST-type domain-containing protein</fullName>
    </recommendedName>
</protein>
<dbReference type="Pfam" id="PF12872">
    <property type="entry name" value="OST-HTH"/>
    <property type="match status" value="1"/>
</dbReference>
<dbReference type="InterPro" id="IPR035979">
    <property type="entry name" value="RBD_domain_sf"/>
</dbReference>
<keyword evidence="4" id="KW-1185">Reference proteome</keyword>
<gene>
    <name evidence="3" type="ORF">QYM36_002088</name>
</gene>
<sequence>MDGAVVCGTLTSSSKVRPSPLPEMAQPKDKISSREVPMDECCLPEVKPMLLPQTMIPEESFSPLLTPKGFVMPNMFSPYIQKMGPFPPPPNPVEIGLPITMSSSNPNPSTTEKPTAMSSSPECDPWMVSQLLKDTPPPTVRGPDMEASMIEMKNPEIFDNPVYASLTQTPEGYRKIKKKNSEMGQSSGSLRSVTKAYRYTPPMHMTIPPPPCFTAPPPTAMDMSFTSVSDIDSRNRSIDGCVDLHITNLDQTIQAREMKRILGQTFSQHVEVLQVFIHYLADGVYTACVRVRNQEAGQIAISNFHRARIGKKRIMISYYNNQGKPSALLRSEVKSLLAEVPNNTLPLFRFREVFERRFNASISVSDLYRMKDIVTITDENGNGRMISLARDSRVLTDDCGGVSEFLRSSVCQTHYQLPREGTGGWAEREAKFDLPNVCISLKDFEPKLKYLIETHDGILYLNSLPDCYKAVYGPLPVAKDELQGVPLEHLVTRVRGVKLVKMPSSGVKHLEMTEVSENEDSFGSSAAKPLNLSLATELEMLSREVIDLLRSNPNCRIPFSKFVPSYHRHYGKQCRVATYGFTRLIDLLEAIGHTVQVLDEGAKQQLTLTAGAQVKRFTTDLQRLLKSQPGKQ</sequence>
<comment type="caution">
    <text evidence="3">The sequence shown here is derived from an EMBL/GenBank/DDBJ whole genome shotgun (WGS) entry which is preliminary data.</text>
</comment>
<dbReference type="InterPro" id="IPR025605">
    <property type="entry name" value="OST-HTH/LOTUS_dom"/>
</dbReference>
<evidence type="ECO:0000259" key="2">
    <source>
        <dbReference type="PROSITE" id="PS51644"/>
    </source>
</evidence>
<evidence type="ECO:0000313" key="4">
    <source>
        <dbReference type="Proteomes" id="UP001187531"/>
    </source>
</evidence>
<dbReference type="Proteomes" id="UP001187531">
    <property type="component" value="Unassembled WGS sequence"/>
</dbReference>
<feature type="compositionally biased region" description="Low complexity" evidence="1">
    <location>
        <begin position="102"/>
        <end position="115"/>
    </location>
</feature>
<evidence type="ECO:0000313" key="3">
    <source>
        <dbReference type="EMBL" id="KAK2723627.1"/>
    </source>
</evidence>
<proteinExistence type="predicted"/>
<name>A0AA88LAW7_ARTSF</name>
<dbReference type="Pfam" id="PF19687">
    <property type="entry name" value="MARF1_LOTUS"/>
    <property type="match status" value="1"/>
</dbReference>